<dbReference type="GO" id="GO:0000146">
    <property type="term" value="F:microfilament motor activity"/>
    <property type="evidence" value="ECO:0007669"/>
    <property type="project" value="TreeGrafter"/>
</dbReference>
<dbReference type="STRING" id="6313.A0A0K0DQ93"/>
<dbReference type="Gene3D" id="1.20.58.530">
    <property type="match status" value="1"/>
</dbReference>
<evidence type="ECO:0000256" key="1">
    <source>
        <dbReference type="ARBA" id="ARBA00008314"/>
    </source>
</evidence>
<dbReference type="WBParaSite" id="ACAC_0001393201-mRNA-1">
    <property type="protein sequence ID" value="ACAC_0001393201-mRNA-1"/>
    <property type="gene ID" value="ACAC_0001393201"/>
</dbReference>
<dbReference type="GO" id="GO:0051015">
    <property type="term" value="F:actin filament binding"/>
    <property type="evidence" value="ECO:0007669"/>
    <property type="project" value="TreeGrafter"/>
</dbReference>
<reference evidence="10" key="1">
    <citation type="submission" date="2012-09" db="EMBL/GenBank/DDBJ databases">
        <authorList>
            <person name="Martin A.A."/>
        </authorList>
    </citation>
    <scope>NUCLEOTIDE SEQUENCE</scope>
</reference>
<reference evidence="11" key="2">
    <citation type="submission" date="2017-02" db="UniProtKB">
        <authorList>
            <consortium name="WormBaseParasite"/>
        </authorList>
    </citation>
    <scope>IDENTIFICATION</scope>
</reference>
<protein>
    <submittedName>
        <fullName evidence="11">Myosin motor domain-containing protein</fullName>
    </submittedName>
</protein>
<dbReference type="PROSITE" id="PS51456">
    <property type="entry name" value="MYOSIN_MOTOR"/>
    <property type="match status" value="1"/>
</dbReference>
<evidence type="ECO:0000256" key="3">
    <source>
        <dbReference type="ARBA" id="ARBA00022840"/>
    </source>
</evidence>
<comment type="caution">
    <text evidence="8">Lacks conserved residue(s) required for the propagation of feature annotation.</text>
</comment>
<evidence type="ECO:0000256" key="4">
    <source>
        <dbReference type="ARBA" id="ARBA00023054"/>
    </source>
</evidence>
<evidence type="ECO:0000313" key="11">
    <source>
        <dbReference type="WBParaSite" id="ACAC_0001393201-mRNA-1"/>
    </source>
</evidence>
<dbReference type="GO" id="GO:0007015">
    <property type="term" value="P:actin filament organization"/>
    <property type="evidence" value="ECO:0007669"/>
    <property type="project" value="TreeGrafter"/>
</dbReference>
<organism evidence="10 11">
    <name type="scientific">Angiostrongylus cantonensis</name>
    <name type="common">Rat lungworm</name>
    <dbReference type="NCBI Taxonomy" id="6313"/>
    <lineage>
        <taxon>Eukaryota</taxon>
        <taxon>Metazoa</taxon>
        <taxon>Ecdysozoa</taxon>
        <taxon>Nematoda</taxon>
        <taxon>Chromadorea</taxon>
        <taxon>Rhabditida</taxon>
        <taxon>Rhabditina</taxon>
        <taxon>Rhabditomorpha</taxon>
        <taxon>Strongyloidea</taxon>
        <taxon>Metastrongylidae</taxon>
        <taxon>Angiostrongylus</taxon>
    </lineage>
</organism>
<keyword evidence="7 8" id="KW-0009">Actin-binding</keyword>
<evidence type="ECO:0000256" key="7">
    <source>
        <dbReference type="ARBA" id="ARBA00023203"/>
    </source>
</evidence>
<keyword evidence="4" id="KW-0175">Coiled coil</keyword>
<dbReference type="GO" id="GO:0005737">
    <property type="term" value="C:cytoplasm"/>
    <property type="evidence" value="ECO:0007669"/>
    <property type="project" value="TreeGrafter"/>
</dbReference>
<evidence type="ECO:0000256" key="2">
    <source>
        <dbReference type="ARBA" id="ARBA00022741"/>
    </source>
</evidence>
<comment type="similarity">
    <text evidence="1 8">Belongs to the TRAFAC class myosin-kinesin ATPase superfamily. Myosin family.</text>
</comment>
<dbReference type="GO" id="GO:0016020">
    <property type="term" value="C:membrane"/>
    <property type="evidence" value="ECO:0007669"/>
    <property type="project" value="TreeGrafter"/>
</dbReference>
<accession>A0A0K0DQ93</accession>
<keyword evidence="5 8" id="KW-0518">Myosin</keyword>
<dbReference type="GO" id="GO:0005524">
    <property type="term" value="F:ATP binding"/>
    <property type="evidence" value="ECO:0007669"/>
    <property type="project" value="UniProtKB-KW"/>
</dbReference>
<dbReference type="InterPro" id="IPR036961">
    <property type="entry name" value="Kinesin_motor_dom_sf"/>
</dbReference>
<dbReference type="GO" id="GO:0016459">
    <property type="term" value="C:myosin complex"/>
    <property type="evidence" value="ECO:0007669"/>
    <property type="project" value="UniProtKB-KW"/>
</dbReference>
<evidence type="ECO:0000256" key="6">
    <source>
        <dbReference type="ARBA" id="ARBA00023175"/>
    </source>
</evidence>
<feature type="domain" description="Myosin motor" evidence="9">
    <location>
        <begin position="95"/>
        <end position="197"/>
    </location>
</feature>
<evidence type="ECO:0000259" key="9">
    <source>
        <dbReference type="PROSITE" id="PS51456"/>
    </source>
</evidence>
<evidence type="ECO:0000256" key="8">
    <source>
        <dbReference type="PROSITE-ProRule" id="PRU00782"/>
    </source>
</evidence>
<dbReference type="Pfam" id="PF00063">
    <property type="entry name" value="Myosin_head"/>
    <property type="match status" value="1"/>
</dbReference>
<evidence type="ECO:0000313" key="10">
    <source>
        <dbReference type="Proteomes" id="UP000035642"/>
    </source>
</evidence>
<dbReference type="PANTHER" id="PTHR13140">
    <property type="entry name" value="MYOSIN"/>
    <property type="match status" value="1"/>
</dbReference>
<dbReference type="Proteomes" id="UP000035642">
    <property type="component" value="Unassembled WGS sequence"/>
</dbReference>
<dbReference type="Gene3D" id="1.20.5.4820">
    <property type="match status" value="1"/>
</dbReference>
<dbReference type="PANTHER" id="PTHR13140:SF857">
    <property type="entry name" value="MYOSIN-11"/>
    <property type="match status" value="1"/>
</dbReference>
<proteinExistence type="inferred from homology"/>
<keyword evidence="10" id="KW-1185">Reference proteome</keyword>
<keyword evidence="6" id="KW-0505">Motor protein</keyword>
<evidence type="ECO:0000256" key="5">
    <source>
        <dbReference type="ARBA" id="ARBA00023123"/>
    </source>
</evidence>
<keyword evidence="3" id="KW-0067">ATP-binding</keyword>
<dbReference type="InterPro" id="IPR027417">
    <property type="entry name" value="P-loop_NTPase"/>
</dbReference>
<dbReference type="Gene3D" id="3.40.850.10">
    <property type="entry name" value="Kinesin motor domain"/>
    <property type="match status" value="1"/>
</dbReference>
<sequence>MSIPNGNLSNHPKFIIPDVRSKNDFAVVHYAGCVDYAADYADFMFMKNMDPLEENVVALMQKTWKDSDFVGICATGMNNDTAFGARANKGMSSTCILPNYEEKAGKINSMLVLKQLPCNGVLEGVRICKQGYSRAVSFQEFRHRCEIIKPNFIPRGFMNGEVLFRKMLDSLEVERNLYRFGQSTLFFKASVLLHLDD</sequence>
<dbReference type="InterPro" id="IPR001609">
    <property type="entry name" value="Myosin_head_motor_dom-like"/>
</dbReference>
<keyword evidence="2" id="KW-0547">Nucleotide-binding</keyword>
<dbReference type="SUPFAM" id="SSF52540">
    <property type="entry name" value="P-loop containing nucleoside triphosphate hydrolases"/>
    <property type="match status" value="1"/>
</dbReference>
<name>A0A0K0DQ93_ANGCA</name>
<dbReference type="AlphaFoldDB" id="A0A0K0DQ93"/>